<keyword evidence="1" id="KW-0521">NADP</keyword>
<evidence type="ECO:0000256" key="1">
    <source>
        <dbReference type="ARBA" id="ARBA00022857"/>
    </source>
</evidence>
<dbReference type="InterPro" id="IPR011032">
    <property type="entry name" value="GroES-like_sf"/>
</dbReference>
<proteinExistence type="predicted"/>
<dbReference type="InterPro" id="IPR020843">
    <property type="entry name" value="ER"/>
</dbReference>
<evidence type="ECO:0000256" key="2">
    <source>
        <dbReference type="ARBA" id="ARBA00023002"/>
    </source>
</evidence>
<dbReference type="SUPFAM" id="SSF51735">
    <property type="entry name" value="NAD(P)-binding Rossmann-fold domains"/>
    <property type="match status" value="1"/>
</dbReference>
<dbReference type="GO" id="GO:0070402">
    <property type="term" value="F:NADPH binding"/>
    <property type="evidence" value="ECO:0007669"/>
    <property type="project" value="TreeGrafter"/>
</dbReference>
<dbReference type="Gene3D" id="3.90.180.10">
    <property type="entry name" value="Medium-chain alcohol dehydrogenases, catalytic domain"/>
    <property type="match status" value="1"/>
</dbReference>
<dbReference type="SUPFAM" id="SSF50129">
    <property type="entry name" value="GroES-like"/>
    <property type="match status" value="1"/>
</dbReference>
<dbReference type="GO" id="GO:0016651">
    <property type="term" value="F:oxidoreductase activity, acting on NAD(P)H"/>
    <property type="evidence" value="ECO:0007669"/>
    <property type="project" value="TreeGrafter"/>
</dbReference>
<feature type="domain" description="Enoyl reductase (ER)" evidence="3">
    <location>
        <begin position="12"/>
        <end position="307"/>
    </location>
</feature>
<evidence type="ECO:0000313" key="4">
    <source>
        <dbReference type="EMBL" id="KIC56953.1"/>
    </source>
</evidence>
<dbReference type="InterPro" id="IPR036291">
    <property type="entry name" value="NAD(P)-bd_dom_sf"/>
</dbReference>
<dbReference type="Pfam" id="PF08240">
    <property type="entry name" value="ADH_N"/>
    <property type="match status" value="1"/>
</dbReference>
<keyword evidence="2" id="KW-0560">Oxidoreductase</keyword>
<reference evidence="4 5" key="1">
    <citation type="submission" date="2014-12" db="EMBL/GenBank/DDBJ databases">
        <title>Genome sequencing of Microbacterium hominis TPW29.</title>
        <authorList>
            <person name="Tan P.W."/>
            <person name="Chan K.-G."/>
        </authorList>
    </citation>
    <scope>NUCLEOTIDE SEQUENCE [LARGE SCALE GENOMIC DNA]</scope>
    <source>
        <strain evidence="4 5">TPW29</strain>
    </source>
</reference>
<dbReference type="Proteomes" id="UP000031202">
    <property type="component" value="Unassembled WGS sequence"/>
</dbReference>
<dbReference type="Gene3D" id="3.40.50.720">
    <property type="entry name" value="NAD(P)-binding Rossmann-like Domain"/>
    <property type="match status" value="1"/>
</dbReference>
<accession>A0A0B4DRP7</accession>
<dbReference type="CDD" id="cd05289">
    <property type="entry name" value="MDR_like_2"/>
    <property type="match status" value="1"/>
</dbReference>
<dbReference type="SMART" id="SM00829">
    <property type="entry name" value="PKS_ER"/>
    <property type="match status" value="1"/>
</dbReference>
<evidence type="ECO:0000313" key="5">
    <source>
        <dbReference type="Proteomes" id="UP000031202"/>
    </source>
</evidence>
<gene>
    <name evidence="4" type="ORF">RM52_11815</name>
</gene>
<organism evidence="4 5">
    <name type="scientific">Microbacterium hominis</name>
    <dbReference type="NCBI Taxonomy" id="162426"/>
    <lineage>
        <taxon>Bacteria</taxon>
        <taxon>Bacillati</taxon>
        <taxon>Actinomycetota</taxon>
        <taxon>Actinomycetes</taxon>
        <taxon>Micrococcales</taxon>
        <taxon>Microbacteriaceae</taxon>
        <taxon>Microbacterium</taxon>
    </lineage>
</organism>
<evidence type="ECO:0000259" key="3">
    <source>
        <dbReference type="SMART" id="SM00829"/>
    </source>
</evidence>
<dbReference type="AlphaFoldDB" id="A0A0B4DRP7"/>
<dbReference type="EMBL" id="JWSZ01000014">
    <property type="protein sequence ID" value="KIC56953.1"/>
    <property type="molecule type" value="Genomic_DNA"/>
</dbReference>
<dbReference type="Pfam" id="PF13602">
    <property type="entry name" value="ADH_zinc_N_2"/>
    <property type="match status" value="1"/>
</dbReference>
<dbReference type="InterPro" id="IPR013154">
    <property type="entry name" value="ADH-like_N"/>
</dbReference>
<name>A0A0B4DRP7_9MICO</name>
<protein>
    <recommendedName>
        <fullName evidence="3">Enoyl reductase (ER) domain-containing protein</fullName>
    </recommendedName>
</protein>
<dbReference type="PANTHER" id="PTHR48106">
    <property type="entry name" value="QUINONE OXIDOREDUCTASE PIG3-RELATED"/>
    <property type="match status" value="1"/>
</dbReference>
<comment type="caution">
    <text evidence="4">The sequence shown here is derived from an EMBL/GenBank/DDBJ whole genome shotgun (WGS) entry which is preliminary data.</text>
</comment>
<sequence length="309" mass="30694">MLMRVIAVSRFGGPGSLNLLDIPQPVPGDGDVRVRIAARAVNPIDVLLRSGALSSFVPARNFYIPGFDFAGTVSAVGAGVTSVDAGARVIGISPWFVTQAGSYADEVVVPADAVAPAPTTADAVDAATLPLNGVTAWLAVDAVDAKPGATIVVTGAAGGVGGFAVQLAAARGATVIGVAAPGDAPLLGSLGATATVPRNVDLAPEIARIAPDGVDAVIDAASLGRIDLVRDGGRFAAVLGPAAPVPERGVAVETVQHTPDGALLGRLSAAVDAGAVTLRVARILPLDQAARGHELYEAGGVRGRIVLAD</sequence>